<reference evidence="2 3" key="1">
    <citation type="submission" date="2017-03" db="EMBL/GenBank/DDBJ databases">
        <title>Whole genome sequences of fourteen strains of Bradyrhizobium canariense and one strain of Bradyrhizobium japonicum isolated from Lupinus (Papilionoideae: Genisteae) species in Algeria.</title>
        <authorList>
            <person name="Crovadore J."/>
            <person name="Chekireb D."/>
            <person name="Brachmann A."/>
            <person name="Chablais R."/>
            <person name="Cochard B."/>
            <person name="Lefort F."/>
        </authorList>
    </citation>
    <scope>NUCLEOTIDE SEQUENCE [LARGE SCALE GENOMIC DNA]</scope>
    <source>
        <strain evidence="2 3">UBMA197</strain>
    </source>
</reference>
<feature type="domain" description="DUF4376" evidence="1">
    <location>
        <begin position="89"/>
        <end position="188"/>
    </location>
</feature>
<name>A0A1Y2JNJ8_BRAJP</name>
<dbReference type="Proteomes" id="UP000193335">
    <property type="component" value="Unassembled WGS sequence"/>
</dbReference>
<proteinExistence type="predicted"/>
<dbReference type="EMBL" id="NAFL01000255">
    <property type="protein sequence ID" value="OSJ31542.1"/>
    <property type="molecule type" value="Genomic_DNA"/>
</dbReference>
<sequence length="204" mass="22528">MNDISLMAVPASARQYDPTHWYWIADDGRIFASARQTPVPADDADYAVFVRMAMPSQWPRDQAGAQTDAELQLVLDPYNLFVTLQGYTAYKRWRKEQAGITLSSGMPIKTDDRSQAKITGVYNAQLANPAVTTPWHAADGLTYDLDAAAMAAMNTELLTHINNCFAVSDDVLAQIEAGTITTHAQIDATFDAPMTQARKDWLKV</sequence>
<evidence type="ECO:0000313" key="2">
    <source>
        <dbReference type="EMBL" id="OSJ31542.1"/>
    </source>
</evidence>
<organism evidence="2 3">
    <name type="scientific">Bradyrhizobium japonicum</name>
    <dbReference type="NCBI Taxonomy" id="375"/>
    <lineage>
        <taxon>Bacteria</taxon>
        <taxon>Pseudomonadati</taxon>
        <taxon>Pseudomonadota</taxon>
        <taxon>Alphaproteobacteria</taxon>
        <taxon>Hyphomicrobiales</taxon>
        <taxon>Nitrobacteraceae</taxon>
        <taxon>Bradyrhizobium</taxon>
    </lineage>
</organism>
<comment type="caution">
    <text evidence="2">The sequence shown here is derived from an EMBL/GenBank/DDBJ whole genome shotgun (WGS) entry which is preliminary data.</text>
</comment>
<protein>
    <recommendedName>
        <fullName evidence="1">DUF4376 domain-containing protein</fullName>
    </recommendedName>
</protein>
<dbReference type="AlphaFoldDB" id="A0A1Y2JNJ8"/>
<gene>
    <name evidence="2" type="ORF">BSZ19_21905</name>
</gene>
<dbReference type="Pfam" id="PF14301">
    <property type="entry name" value="DUF4376"/>
    <property type="match status" value="1"/>
</dbReference>
<evidence type="ECO:0000259" key="1">
    <source>
        <dbReference type="Pfam" id="PF14301"/>
    </source>
</evidence>
<dbReference type="InterPro" id="IPR025484">
    <property type="entry name" value="DUF4376"/>
</dbReference>
<evidence type="ECO:0000313" key="3">
    <source>
        <dbReference type="Proteomes" id="UP000193335"/>
    </source>
</evidence>
<dbReference type="RefSeq" id="WP_085401646.1">
    <property type="nucleotide sequence ID" value="NZ_NAFL01000255.1"/>
</dbReference>
<accession>A0A1Y2JNJ8</accession>